<organism evidence="1 2">
    <name type="scientific">Dendryphion nanum</name>
    <dbReference type="NCBI Taxonomy" id="256645"/>
    <lineage>
        <taxon>Eukaryota</taxon>
        <taxon>Fungi</taxon>
        <taxon>Dikarya</taxon>
        <taxon>Ascomycota</taxon>
        <taxon>Pezizomycotina</taxon>
        <taxon>Dothideomycetes</taxon>
        <taxon>Pleosporomycetidae</taxon>
        <taxon>Pleosporales</taxon>
        <taxon>Torulaceae</taxon>
        <taxon>Dendryphion</taxon>
    </lineage>
</organism>
<dbReference type="GO" id="GO:0003676">
    <property type="term" value="F:nucleic acid binding"/>
    <property type="evidence" value="ECO:0007669"/>
    <property type="project" value="InterPro"/>
</dbReference>
<dbReference type="Proteomes" id="UP000700596">
    <property type="component" value="Unassembled WGS sequence"/>
</dbReference>
<gene>
    <name evidence="1" type="ORF">B0J11DRAFT_606105</name>
</gene>
<dbReference type="PANTHER" id="PTHR18895">
    <property type="entry name" value="HEMK METHYLTRANSFERASE"/>
    <property type="match status" value="1"/>
</dbReference>
<keyword evidence="1" id="KW-0489">Methyltransferase</keyword>
<dbReference type="Gene3D" id="3.40.50.150">
    <property type="entry name" value="Vaccinia Virus protein VP39"/>
    <property type="match status" value="1"/>
</dbReference>
<dbReference type="GO" id="GO:0032259">
    <property type="term" value="P:methylation"/>
    <property type="evidence" value="ECO:0007669"/>
    <property type="project" value="UniProtKB-KW"/>
</dbReference>
<dbReference type="PANTHER" id="PTHR18895:SF74">
    <property type="entry name" value="MTRF1L RELEASE FACTOR GLUTAMINE METHYLTRANSFERASE"/>
    <property type="match status" value="1"/>
</dbReference>
<comment type="caution">
    <text evidence="1">The sequence shown here is derived from an EMBL/GenBank/DDBJ whole genome shotgun (WGS) entry which is preliminary data.</text>
</comment>
<sequence>MPRLSTSLLRKARAIDRFLPPLLGPCRDLRAAQNELRWLREHADNAPGPKARDALLKQMVEDRATGKPLQYVLGTEYFGPLEIECKAGVLIPRQETAASVTHLVHMLRQSPQLPSEFRVLDLCTGTGCIPLLFRHELYAMRKDIDLRCIGIDISKTALELARRNLKRIDLDEENGKRGTIEFLEADVLIDEYSEHTMESLRAILNWQRKPRFWDVLISNPPYISPEDYWKTTTRSVRGFEPKLALVPPKVRGDMEVEEADVFYPRLLEIAQDSEAKVVLFEVADLNQAERVARMAQNLEIFDGIEIWRDQPDGTDNDTPNQPQLEFPVIGSGHGRSVVCWRGAGAFWKVWDR</sequence>
<evidence type="ECO:0000313" key="2">
    <source>
        <dbReference type="Proteomes" id="UP000700596"/>
    </source>
</evidence>
<dbReference type="SUPFAM" id="SSF53335">
    <property type="entry name" value="S-adenosyl-L-methionine-dependent methyltransferases"/>
    <property type="match status" value="1"/>
</dbReference>
<dbReference type="OrthoDB" id="269872at2759"/>
<keyword evidence="1" id="KW-0808">Transferase</keyword>
<keyword evidence="2" id="KW-1185">Reference proteome</keyword>
<dbReference type="GO" id="GO:0005739">
    <property type="term" value="C:mitochondrion"/>
    <property type="evidence" value="ECO:0007669"/>
    <property type="project" value="TreeGrafter"/>
</dbReference>
<accession>A0A9P9DUP6</accession>
<evidence type="ECO:0000313" key="1">
    <source>
        <dbReference type="EMBL" id="KAH7125603.1"/>
    </source>
</evidence>
<dbReference type="InterPro" id="IPR002052">
    <property type="entry name" value="DNA_methylase_N6_adenine_CS"/>
</dbReference>
<dbReference type="CDD" id="cd02440">
    <property type="entry name" value="AdoMet_MTases"/>
    <property type="match status" value="1"/>
</dbReference>
<reference evidence="1" key="1">
    <citation type="journal article" date="2021" name="Nat. Commun.">
        <title>Genetic determinants of endophytism in the Arabidopsis root mycobiome.</title>
        <authorList>
            <person name="Mesny F."/>
            <person name="Miyauchi S."/>
            <person name="Thiergart T."/>
            <person name="Pickel B."/>
            <person name="Atanasova L."/>
            <person name="Karlsson M."/>
            <person name="Huettel B."/>
            <person name="Barry K.W."/>
            <person name="Haridas S."/>
            <person name="Chen C."/>
            <person name="Bauer D."/>
            <person name="Andreopoulos W."/>
            <person name="Pangilinan J."/>
            <person name="LaButti K."/>
            <person name="Riley R."/>
            <person name="Lipzen A."/>
            <person name="Clum A."/>
            <person name="Drula E."/>
            <person name="Henrissat B."/>
            <person name="Kohler A."/>
            <person name="Grigoriev I.V."/>
            <person name="Martin F.M."/>
            <person name="Hacquard S."/>
        </authorList>
    </citation>
    <scope>NUCLEOTIDE SEQUENCE</scope>
    <source>
        <strain evidence="1">MPI-CAGE-CH-0243</strain>
    </source>
</reference>
<dbReference type="InterPro" id="IPR050320">
    <property type="entry name" value="N5-glutamine_MTase"/>
</dbReference>
<dbReference type="InterPro" id="IPR029063">
    <property type="entry name" value="SAM-dependent_MTases_sf"/>
</dbReference>
<proteinExistence type="predicted"/>
<protein>
    <submittedName>
        <fullName evidence="1">S-adenosyl-L-methionine-dependent methyltransferase</fullName>
    </submittedName>
</protein>
<dbReference type="PROSITE" id="PS00092">
    <property type="entry name" value="N6_MTASE"/>
    <property type="match status" value="1"/>
</dbReference>
<dbReference type="GO" id="GO:0008168">
    <property type="term" value="F:methyltransferase activity"/>
    <property type="evidence" value="ECO:0007669"/>
    <property type="project" value="UniProtKB-KW"/>
</dbReference>
<dbReference type="AlphaFoldDB" id="A0A9P9DUP6"/>
<dbReference type="EMBL" id="JAGMWT010000007">
    <property type="protein sequence ID" value="KAH7125603.1"/>
    <property type="molecule type" value="Genomic_DNA"/>
</dbReference>
<name>A0A9P9DUP6_9PLEO</name>